<dbReference type="RefSeq" id="WP_184864766.1">
    <property type="nucleotide sequence ID" value="NZ_BAAAWY010000018.1"/>
</dbReference>
<evidence type="ECO:0000259" key="2">
    <source>
        <dbReference type="Pfam" id="PF09922"/>
    </source>
</evidence>
<organism evidence="3 4">
    <name type="scientific">Kutzneria kofuensis</name>
    <dbReference type="NCBI Taxonomy" id="103725"/>
    <lineage>
        <taxon>Bacteria</taxon>
        <taxon>Bacillati</taxon>
        <taxon>Actinomycetota</taxon>
        <taxon>Actinomycetes</taxon>
        <taxon>Pseudonocardiales</taxon>
        <taxon>Pseudonocardiaceae</taxon>
        <taxon>Kutzneria</taxon>
    </lineage>
</organism>
<dbReference type="PANTHER" id="PTHR40763">
    <property type="entry name" value="MEMBRANE PROTEIN-RELATED"/>
    <property type="match status" value="1"/>
</dbReference>
<proteinExistence type="predicted"/>
<dbReference type="InterPro" id="IPR024425">
    <property type="entry name" value="LiaF-like_C"/>
</dbReference>
<gene>
    <name evidence="3" type="ORF">BJ998_004647</name>
</gene>
<feature type="domain" description="DUF1707" evidence="1">
    <location>
        <begin position="10"/>
        <end position="62"/>
    </location>
</feature>
<comment type="caution">
    <text evidence="3">The sequence shown here is derived from an EMBL/GenBank/DDBJ whole genome shotgun (WGS) entry which is preliminary data.</text>
</comment>
<dbReference type="Proteomes" id="UP000585638">
    <property type="component" value="Unassembled WGS sequence"/>
</dbReference>
<dbReference type="PANTHER" id="PTHR40763:SF4">
    <property type="entry name" value="DUF1707 DOMAIN-CONTAINING PROTEIN"/>
    <property type="match status" value="1"/>
</dbReference>
<evidence type="ECO:0000259" key="1">
    <source>
        <dbReference type="Pfam" id="PF08044"/>
    </source>
</evidence>
<evidence type="ECO:0008006" key="5">
    <source>
        <dbReference type="Google" id="ProtNLM"/>
    </source>
</evidence>
<name>A0A7W9NIL8_9PSEU</name>
<sequence>MSEQPDPMSMRASDADRERVAQVLHKAMADGRLTVSELDERLAGLYQTKTFGELVPFTRDLPDAQTPMPMVPAVPAAGQVAPMVGGAGTSTNSVAIMSQSVRSGEWVVPPQYTATAFWGEVKLDLRDAGFEAGECTITATAIMGSVRIIVPPELTVRIDGVGIMGEFERGADGQGAPGSPVLRITGLALMGAVEVRRKSRKADRRQLGR</sequence>
<evidence type="ECO:0000313" key="3">
    <source>
        <dbReference type="EMBL" id="MBB5893451.1"/>
    </source>
</evidence>
<dbReference type="Pfam" id="PF09922">
    <property type="entry name" value="LiaF-like_C"/>
    <property type="match status" value="1"/>
</dbReference>
<reference evidence="3 4" key="1">
    <citation type="submission" date="2020-08" db="EMBL/GenBank/DDBJ databases">
        <title>Sequencing the genomes of 1000 actinobacteria strains.</title>
        <authorList>
            <person name="Klenk H.-P."/>
        </authorList>
    </citation>
    <scope>NUCLEOTIDE SEQUENCE [LARGE SCALE GENOMIC DNA]</scope>
    <source>
        <strain evidence="3 4">DSM 43851</strain>
    </source>
</reference>
<dbReference type="AlphaFoldDB" id="A0A7W9NIL8"/>
<protein>
    <recommendedName>
        <fullName evidence="5">Cell wall-active antibiotic response 4TMS protein YvqF</fullName>
    </recommendedName>
</protein>
<dbReference type="Pfam" id="PF08044">
    <property type="entry name" value="DUF1707"/>
    <property type="match status" value="1"/>
</dbReference>
<dbReference type="InterPro" id="IPR012551">
    <property type="entry name" value="DUF1707_SHOCT-like"/>
</dbReference>
<feature type="domain" description="Cell wall-active antibiotics response LiaF-like C-terminal" evidence="2">
    <location>
        <begin position="112"/>
        <end position="168"/>
    </location>
</feature>
<dbReference type="EMBL" id="JACHIR010000001">
    <property type="protein sequence ID" value="MBB5893451.1"/>
    <property type="molecule type" value="Genomic_DNA"/>
</dbReference>
<accession>A0A7W9NIL8</accession>
<evidence type="ECO:0000313" key="4">
    <source>
        <dbReference type="Proteomes" id="UP000585638"/>
    </source>
</evidence>
<keyword evidence="4" id="KW-1185">Reference proteome</keyword>